<dbReference type="InterPro" id="IPR003583">
    <property type="entry name" value="Hlx-hairpin-Hlx_DNA-bd_motif"/>
</dbReference>
<evidence type="ECO:0000259" key="2">
    <source>
        <dbReference type="SMART" id="SM00278"/>
    </source>
</evidence>
<dbReference type="PANTHER" id="PTHR21180">
    <property type="entry name" value="ENDONUCLEASE/EXONUCLEASE/PHOSPHATASE FAMILY DOMAIN-CONTAINING PROTEIN 1"/>
    <property type="match status" value="1"/>
</dbReference>
<reference evidence="4" key="1">
    <citation type="submission" date="2016-10" db="EMBL/GenBank/DDBJ databases">
        <authorList>
            <person name="Varghese N."/>
            <person name="Submissions S."/>
        </authorList>
    </citation>
    <scope>NUCLEOTIDE SEQUENCE [LARGE SCALE GENOMIC DNA]</scope>
    <source>
        <strain evidence="4">DSM 17044</strain>
    </source>
</reference>
<evidence type="ECO:0000313" key="4">
    <source>
        <dbReference type="Proteomes" id="UP000182719"/>
    </source>
</evidence>
<feature type="domain" description="Helix-hairpin-helix DNA-binding motif class 1" evidence="2">
    <location>
        <begin position="46"/>
        <end position="65"/>
    </location>
</feature>
<feature type="domain" description="Helix-hairpin-helix DNA-binding motif class 1" evidence="2">
    <location>
        <begin position="75"/>
        <end position="94"/>
    </location>
</feature>
<feature type="region of interest" description="Disordered" evidence="1">
    <location>
        <begin position="97"/>
        <end position="119"/>
    </location>
</feature>
<dbReference type="SMART" id="SM00278">
    <property type="entry name" value="HhH1"/>
    <property type="match status" value="2"/>
</dbReference>
<dbReference type="PANTHER" id="PTHR21180:SF32">
    <property type="entry name" value="ENDONUCLEASE_EXONUCLEASE_PHOSPHATASE FAMILY DOMAIN-CONTAINING PROTEIN 1"/>
    <property type="match status" value="1"/>
</dbReference>
<dbReference type="EMBL" id="FOAP01000020">
    <property type="protein sequence ID" value="SEM64747.1"/>
    <property type="molecule type" value="Genomic_DNA"/>
</dbReference>
<protein>
    <submittedName>
        <fullName evidence="3">Competence protein ComEA</fullName>
    </submittedName>
</protein>
<dbReference type="Proteomes" id="UP000182719">
    <property type="component" value="Unassembled WGS sequence"/>
</dbReference>
<dbReference type="SUPFAM" id="SSF47781">
    <property type="entry name" value="RuvA domain 2-like"/>
    <property type="match status" value="1"/>
</dbReference>
<dbReference type="RefSeq" id="WP_225408406.1">
    <property type="nucleotide sequence ID" value="NZ_FOAP01000020.1"/>
</dbReference>
<name>A0A1H8A5E2_STIAU</name>
<evidence type="ECO:0000256" key="1">
    <source>
        <dbReference type="SAM" id="MobiDB-lite"/>
    </source>
</evidence>
<dbReference type="Pfam" id="PF12836">
    <property type="entry name" value="HHH_3"/>
    <property type="match status" value="1"/>
</dbReference>
<organism evidence="3 4">
    <name type="scientific">Stigmatella aurantiaca</name>
    <dbReference type="NCBI Taxonomy" id="41"/>
    <lineage>
        <taxon>Bacteria</taxon>
        <taxon>Pseudomonadati</taxon>
        <taxon>Myxococcota</taxon>
        <taxon>Myxococcia</taxon>
        <taxon>Myxococcales</taxon>
        <taxon>Cystobacterineae</taxon>
        <taxon>Archangiaceae</taxon>
        <taxon>Stigmatella</taxon>
    </lineage>
</organism>
<dbReference type="AlphaFoldDB" id="A0A1H8A5E2"/>
<dbReference type="GO" id="GO:0003677">
    <property type="term" value="F:DNA binding"/>
    <property type="evidence" value="ECO:0007669"/>
    <property type="project" value="InterPro"/>
</dbReference>
<accession>A0A1H8A5E2</accession>
<keyword evidence="4" id="KW-1185">Reference proteome</keyword>
<dbReference type="InterPro" id="IPR051675">
    <property type="entry name" value="Endo/Exo/Phosphatase_dom_1"/>
</dbReference>
<dbReference type="GO" id="GO:0006281">
    <property type="term" value="P:DNA repair"/>
    <property type="evidence" value="ECO:0007669"/>
    <property type="project" value="InterPro"/>
</dbReference>
<evidence type="ECO:0000313" key="3">
    <source>
        <dbReference type="EMBL" id="SEM64747.1"/>
    </source>
</evidence>
<feature type="compositionally biased region" description="Polar residues" evidence="1">
    <location>
        <begin position="98"/>
        <end position="108"/>
    </location>
</feature>
<dbReference type="Gene3D" id="1.10.150.320">
    <property type="entry name" value="Photosystem II 12 kDa extrinsic protein"/>
    <property type="match status" value="1"/>
</dbReference>
<gene>
    <name evidence="3" type="ORF">SAMN05444354_12073</name>
</gene>
<proteinExistence type="predicted"/>
<sequence>MRGPVRRMAWGVVLGLGLLGSSVAEARGKARTQYTGVVNLNEATEAELDRLPGVGMKAVQRILAQRAKRRFQRPEELVKVKGFGKKKFQKLKPYLTVTGPSTLTQQKASAEPPPPKPKG</sequence>
<dbReference type="InterPro" id="IPR010994">
    <property type="entry name" value="RuvA_2-like"/>
</dbReference>